<name>A0AAV1ER09_XYRNO</name>
<reference evidence="6" key="1">
    <citation type="submission" date="2023-08" db="EMBL/GenBank/DDBJ databases">
        <authorList>
            <person name="Alioto T."/>
            <person name="Alioto T."/>
            <person name="Gomez Garrido J."/>
        </authorList>
    </citation>
    <scope>NUCLEOTIDE SEQUENCE</scope>
</reference>
<dbReference type="PANTHER" id="PTHR24100:SF151">
    <property type="entry name" value="ICOS LIGAND"/>
    <property type="match status" value="1"/>
</dbReference>
<comment type="subcellular location">
    <subcellularLocation>
        <location evidence="1">Membrane</location>
    </subcellularLocation>
</comment>
<dbReference type="InterPro" id="IPR053896">
    <property type="entry name" value="BTN3A2-like_Ig-C"/>
</dbReference>
<dbReference type="Gene3D" id="2.60.40.10">
    <property type="entry name" value="Immunoglobulins"/>
    <property type="match status" value="2"/>
</dbReference>
<dbReference type="EMBL" id="OY660865">
    <property type="protein sequence ID" value="CAJ1051169.1"/>
    <property type="molecule type" value="Genomic_DNA"/>
</dbReference>
<dbReference type="InterPro" id="IPR013106">
    <property type="entry name" value="Ig_V-set"/>
</dbReference>
<evidence type="ECO:0000313" key="7">
    <source>
        <dbReference type="Proteomes" id="UP001178508"/>
    </source>
</evidence>
<sequence length="308" mass="34029">MVYLQETSTTMKLVPLVCVCVCLCLVTRSGITFADENGPVVVKEDSDVVLPCSLSSQENIESKLFDWKKDGHMEVFMYDGGLIYGKGISGQDKQFEGRVSHFGDELKNGNASIKISKTKVSDSGNYSCIFPRLQPSQMFNIQLVVESVYKDRSGENGAASPKPCIEITEQTLQRALLQCEVQGASPEPKLEWQDSSGKDLPAREILPSKTGDKYQVTLQTTVTKTDHYSCVLKQDGIHHEIKAQTFVYIHGEIPEDSSCKVIIGVLSVLLIGFSALVIFLALFVRYSPTCRDKVIKYLSKLKSADGPL</sequence>
<dbReference type="SUPFAM" id="SSF48726">
    <property type="entry name" value="Immunoglobulin"/>
    <property type="match status" value="2"/>
</dbReference>
<dbReference type="GO" id="GO:0009897">
    <property type="term" value="C:external side of plasma membrane"/>
    <property type="evidence" value="ECO:0007669"/>
    <property type="project" value="TreeGrafter"/>
</dbReference>
<dbReference type="InterPro" id="IPR050504">
    <property type="entry name" value="IgSF_BTN/MOG"/>
</dbReference>
<evidence type="ECO:0000256" key="3">
    <source>
        <dbReference type="ARBA" id="ARBA00023319"/>
    </source>
</evidence>
<feature type="domain" description="Ig-like" evidence="5">
    <location>
        <begin position="131"/>
        <end position="247"/>
    </location>
</feature>
<evidence type="ECO:0000259" key="5">
    <source>
        <dbReference type="PROSITE" id="PS50835"/>
    </source>
</evidence>
<dbReference type="AlphaFoldDB" id="A0AAV1ER09"/>
<dbReference type="InterPro" id="IPR013783">
    <property type="entry name" value="Ig-like_fold"/>
</dbReference>
<dbReference type="InterPro" id="IPR003599">
    <property type="entry name" value="Ig_sub"/>
</dbReference>
<feature type="transmembrane region" description="Helical" evidence="4">
    <location>
        <begin position="261"/>
        <end position="284"/>
    </location>
</feature>
<keyword evidence="4" id="KW-1133">Transmembrane helix</keyword>
<evidence type="ECO:0000256" key="1">
    <source>
        <dbReference type="ARBA" id="ARBA00004370"/>
    </source>
</evidence>
<dbReference type="GO" id="GO:0050852">
    <property type="term" value="P:T cell receptor signaling pathway"/>
    <property type="evidence" value="ECO:0007669"/>
    <property type="project" value="TreeGrafter"/>
</dbReference>
<dbReference type="PANTHER" id="PTHR24100">
    <property type="entry name" value="BUTYROPHILIN"/>
    <property type="match status" value="1"/>
</dbReference>
<organism evidence="6 7">
    <name type="scientific">Xyrichtys novacula</name>
    <name type="common">Pearly razorfish</name>
    <name type="synonym">Hemipteronotus novacula</name>
    <dbReference type="NCBI Taxonomy" id="13765"/>
    <lineage>
        <taxon>Eukaryota</taxon>
        <taxon>Metazoa</taxon>
        <taxon>Chordata</taxon>
        <taxon>Craniata</taxon>
        <taxon>Vertebrata</taxon>
        <taxon>Euteleostomi</taxon>
        <taxon>Actinopterygii</taxon>
        <taxon>Neopterygii</taxon>
        <taxon>Teleostei</taxon>
        <taxon>Neoteleostei</taxon>
        <taxon>Acanthomorphata</taxon>
        <taxon>Eupercaria</taxon>
        <taxon>Labriformes</taxon>
        <taxon>Labridae</taxon>
        <taxon>Xyrichtys</taxon>
    </lineage>
</organism>
<dbReference type="PROSITE" id="PS50835">
    <property type="entry name" value="IG_LIKE"/>
    <property type="match status" value="2"/>
</dbReference>
<keyword evidence="4" id="KW-0812">Transmembrane</keyword>
<evidence type="ECO:0000256" key="2">
    <source>
        <dbReference type="ARBA" id="ARBA00023136"/>
    </source>
</evidence>
<dbReference type="GO" id="GO:0005102">
    <property type="term" value="F:signaling receptor binding"/>
    <property type="evidence" value="ECO:0007669"/>
    <property type="project" value="TreeGrafter"/>
</dbReference>
<dbReference type="Pfam" id="PF07686">
    <property type="entry name" value="V-set"/>
    <property type="match status" value="1"/>
</dbReference>
<evidence type="ECO:0000256" key="4">
    <source>
        <dbReference type="SAM" id="Phobius"/>
    </source>
</evidence>
<dbReference type="GO" id="GO:0001817">
    <property type="term" value="P:regulation of cytokine production"/>
    <property type="evidence" value="ECO:0007669"/>
    <property type="project" value="TreeGrafter"/>
</dbReference>
<keyword evidence="3" id="KW-0393">Immunoglobulin domain</keyword>
<protein>
    <submittedName>
        <fullName evidence="6">CD276 antigen-like</fullName>
    </submittedName>
</protein>
<dbReference type="SMART" id="SM00409">
    <property type="entry name" value="IG"/>
    <property type="match status" value="1"/>
</dbReference>
<dbReference type="InterPro" id="IPR007110">
    <property type="entry name" value="Ig-like_dom"/>
</dbReference>
<dbReference type="Pfam" id="PF22705">
    <property type="entry name" value="C2-set_3"/>
    <property type="match status" value="1"/>
</dbReference>
<keyword evidence="2 4" id="KW-0472">Membrane</keyword>
<dbReference type="InterPro" id="IPR036179">
    <property type="entry name" value="Ig-like_dom_sf"/>
</dbReference>
<gene>
    <name evidence="6" type="ORF">XNOV1_A002547</name>
</gene>
<feature type="domain" description="Ig-like" evidence="5">
    <location>
        <begin position="15"/>
        <end position="128"/>
    </location>
</feature>
<dbReference type="Proteomes" id="UP001178508">
    <property type="component" value="Chromosome 2"/>
</dbReference>
<accession>A0AAV1ER09</accession>
<keyword evidence="7" id="KW-1185">Reference proteome</keyword>
<evidence type="ECO:0000313" key="6">
    <source>
        <dbReference type="EMBL" id="CAJ1051169.1"/>
    </source>
</evidence>
<proteinExistence type="predicted"/>